<dbReference type="InterPro" id="IPR036249">
    <property type="entry name" value="Thioredoxin-like_sf"/>
</dbReference>
<dbReference type="OrthoDB" id="3503208at2759"/>
<dbReference type="Pfam" id="PF05988">
    <property type="entry name" value="DUF899"/>
    <property type="match status" value="1"/>
</dbReference>
<dbReference type="EMBL" id="MU007074">
    <property type="protein sequence ID" value="KAF2424516.1"/>
    <property type="molecule type" value="Genomic_DNA"/>
</dbReference>
<dbReference type="InterPro" id="IPR010296">
    <property type="entry name" value="DUF899_thioredox"/>
</dbReference>
<name>A0A9P4NKG7_9PEZI</name>
<accession>A0A9P4NKG7</accession>
<reference evidence="1" key="1">
    <citation type="journal article" date="2020" name="Stud. Mycol.">
        <title>101 Dothideomycetes genomes: a test case for predicting lifestyles and emergence of pathogens.</title>
        <authorList>
            <person name="Haridas S."/>
            <person name="Albert R."/>
            <person name="Binder M."/>
            <person name="Bloem J."/>
            <person name="Labutti K."/>
            <person name="Salamov A."/>
            <person name="Andreopoulos B."/>
            <person name="Baker S."/>
            <person name="Barry K."/>
            <person name="Bills G."/>
            <person name="Bluhm B."/>
            <person name="Cannon C."/>
            <person name="Castanera R."/>
            <person name="Culley D."/>
            <person name="Daum C."/>
            <person name="Ezra D."/>
            <person name="Gonzalez J."/>
            <person name="Henrissat B."/>
            <person name="Kuo A."/>
            <person name="Liang C."/>
            <person name="Lipzen A."/>
            <person name="Lutzoni F."/>
            <person name="Magnuson J."/>
            <person name="Mondo S."/>
            <person name="Nolan M."/>
            <person name="Ohm R."/>
            <person name="Pangilinan J."/>
            <person name="Park H.-J."/>
            <person name="Ramirez L."/>
            <person name="Alfaro M."/>
            <person name="Sun H."/>
            <person name="Tritt A."/>
            <person name="Yoshinaga Y."/>
            <person name="Zwiers L.-H."/>
            <person name="Turgeon B."/>
            <person name="Goodwin S."/>
            <person name="Spatafora J."/>
            <person name="Crous P."/>
            <person name="Grigoriev I."/>
        </authorList>
    </citation>
    <scope>NUCLEOTIDE SEQUENCE</scope>
    <source>
        <strain evidence="1">CBS 130266</strain>
    </source>
</reference>
<gene>
    <name evidence="1" type="ORF">EJ08DRAFT_652382</name>
</gene>
<sequence>MKSYTFTEGPSDLTQSGPIKETTLEDLAADGRTVLIRHYMWDPSDAEPCPHCCSALDAWDAMAPNLADRVTFVIVAKAEIERFRTLGTKRNWKNLRLLSSFGSDFNREMNVESVAWTEVKQLPGLSVFKKDAEGVVRHFYTDLANYDADTIGYDFYGGYRNFFDFAPEGRGGF</sequence>
<keyword evidence="2" id="KW-1185">Reference proteome</keyword>
<evidence type="ECO:0000313" key="2">
    <source>
        <dbReference type="Proteomes" id="UP000800235"/>
    </source>
</evidence>
<dbReference type="AlphaFoldDB" id="A0A9P4NKG7"/>
<proteinExistence type="predicted"/>
<dbReference type="Proteomes" id="UP000800235">
    <property type="component" value="Unassembled WGS sequence"/>
</dbReference>
<evidence type="ECO:0000313" key="1">
    <source>
        <dbReference type="EMBL" id="KAF2424516.1"/>
    </source>
</evidence>
<organism evidence="1 2">
    <name type="scientific">Tothia fuscella</name>
    <dbReference type="NCBI Taxonomy" id="1048955"/>
    <lineage>
        <taxon>Eukaryota</taxon>
        <taxon>Fungi</taxon>
        <taxon>Dikarya</taxon>
        <taxon>Ascomycota</taxon>
        <taxon>Pezizomycotina</taxon>
        <taxon>Dothideomycetes</taxon>
        <taxon>Pleosporomycetidae</taxon>
        <taxon>Venturiales</taxon>
        <taxon>Cylindrosympodiaceae</taxon>
        <taxon>Tothia</taxon>
    </lineage>
</organism>
<dbReference type="SUPFAM" id="SSF52833">
    <property type="entry name" value="Thioredoxin-like"/>
    <property type="match status" value="1"/>
</dbReference>
<comment type="caution">
    <text evidence="1">The sequence shown here is derived from an EMBL/GenBank/DDBJ whole genome shotgun (WGS) entry which is preliminary data.</text>
</comment>
<protein>
    <submittedName>
        <fullName evidence="1">DUF899-domain-containing protein</fullName>
    </submittedName>
</protein>